<accession>A0A2P7ZAU2</accession>
<evidence type="ECO:0000256" key="1">
    <source>
        <dbReference type="ARBA" id="ARBA00001947"/>
    </source>
</evidence>
<feature type="region of interest" description="Disordered" evidence="13">
    <location>
        <begin position="328"/>
        <end position="361"/>
    </location>
</feature>
<sequence>MLNPRDIGPPPMKRSKSDQGVRKLSAIAAIDRPSPESGTASAPERIEGNEDDDDMSEDTGSPSSSILEDAMDEAEDRPYFAAENEEGCDAEEGKQLRALLRNIGAKRFLEQTLDGKMYTLRQLVTAFGVRPDLPYPDSWYLRILSEAIQRELRRRQKLRQYNTIDDAVALIKKSKRIMVITGAGISTSLGIPDFRSKNTGFYSQLQERGFQEPEEVFDIHLFDEDPTVFYSLAGEILPVVDRCSPTHAFIKLLQDKDKLLTNYTQNIDNIEQFAGIKADKLIQCHGSWATAVCRKCGHSINGLEIFGHVKAQKVPKCTACESQLKVQQPKKRKRGSANSSRSRKSGFSDDDSEGEYDIPQPGVMKPGITFFGEKLPDNFFDRLSDHDKDLVDLVIVIGTSMKVAPVNEIPNYVPPSVPHIYISREPAKHINFDIQLLGYCDDVVSELVRRAGWNIDHTKFDARAKAKVERYEEDNKHQWSIRIPGKAHTVEETTNPGL</sequence>
<dbReference type="PANTHER" id="PTHR11085">
    <property type="entry name" value="NAD-DEPENDENT PROTEIN DEACYLASE SIRTUIN-5, MITOCHONDRIAL-RELATED"/>
    <property type="match status" value="1"/>
</dbReference>
<evidence type="ECO:0000313" key="15">
    <source>
        <dbReference type="EMBL" id="PSK45342.1"/>
    </source>
</evidence>
<name>A0A2P7ZAU2_9PEZI</name>
<keyword evidence="8" id="KW-0805">Transcription regulation</keyword>
<feature type="binding site" evidence="12">
    <location>
        <position position="296"/>
    </location>
    <ligand>
        <name>Zn(2+)</name>
        <dbReference type="ChEBI" id="CHEBI:29105"/>
    </ligand>
</feature>
<dbReference type="EMBL" id="NHZQ01000251">
    <property type="protein sequence ID" value="PSK45342.1"/>
    <property type="molecule type" value="Genomic_DNA"/>
</dbReference>
<evidence type="ECO:0000256" key="11">
    <source>
        <dbReference type="ARBA" id="ARBA00023242"/>
    </source>
</evidence>
<keyword evidence="10" id="KW-0804">Transcription</keyword>
<keyword evidence="9" id="KW-0520">NAD</keyword>
<keyword evidence="5" id="KW-0808">Transferase</keyword>
<dbReference type="InterPro" id="IPR026590">
    <property type="entry name" value="Ssirtuin_cat_dom"/>
</dbReference>
<dbReference type="GO" id="GO:0046872">
    <property type="term" value="F:metal ion binding"/>
    <property type="evidence" value="ECO:0007669"/>
    <property type="project" value="UniProtKB-KW"/>
</dbReference>
<evidence type="ECO:0000256" key="3">
    <source>
        <dbReference type="ARBA" id="ARBA00006924"/>
    </source>
</evidence>
<feature type="binding site" evidence="12">
    <location>
        <position position="320"/>
    </location>
    <ligand>
        <name>Zn(2+)</name>
        <dbReference type="ChEBI" id="CHEBI:29105"/>
    </ligand>
</feature>
<gene>
    <name evidence="15" type="ORF">B9Z65_2482</name>
</gene>
<comment type="cofactor">
    <cofactor evidence="1">
        <name>Zn(2+)</name>
        <dbReference type="ChEBI" id="CHEBI:29105"/>
    </cofactor>
</comment>
<dbReference type="Pfam" id="PF02146">
    <property type="entry name" value="SIR2"/>
    <property type="match status" value="1"/>
</dbReference>
<keyword evidence="7 12" id="KW-0862">Zinc</keyword>
<dbReference type="PROSITE" id="PS50305">
    <property type="entry name" value="SIRTUIN"/>
    <property type="match status" value="1"/>
</dbReference>
<evidence type="ECO:0000259" key="14">
    <source>
        <dbReference type="PROSITE" id="PS50305"/>
    </source>
</evidence>
<feature type="region of interest" description="Disordered" evidence="13">
    <location>
        <begin position="1"/>
        <end position="65"/>
    </location>
</feature>
<evidence type="ECO:0000256" key="8">
    <source>
        <dbReference type="ARBA" id="ARBA00023015"/>
    </source>
</evidence>
<evidence type="ECO:0000256" key="2">
    <source>
        <dbReference type="ARBA" id="ARBA00004123"/>
    </source>
</evidence>
<feature type="domain" description="Deacetylase sirtuin-type" evidence="14">
    <location>
        <begin position="157"/>
        <end position="454"/>
    </location>
</feature>
<evidence type="ECO:0000256" key="10">
    <source>
        <dbReference type="ARBA" id="ARBA00023163"/>
    </source>
</evidence>
<keyword evidence="16" id="KW-1185">Reference proteome</keyword>
<dbReference type="InterPro" id="IPR003000">
    <property type="entry name" value="Sirtuin"/>
</dbReference>
<dbReference type="Pfam" id="PF04574">
    <property type="entry name" value="DUF592"/>
    <property type="match status" value="1"/>
</dbReference>
<dbReference type="InterPro" id="IPR007654">
    <property type="entry name" value="NAD-dep_histone_deAcase_SIR2_N"/>
</dbReference>
<keyword evidence="4" id="KW-0678">Repressor</keyword>
<evidence type="ECO:0000256" key="7">
    <source>
        <dbReference type="ARBA" id="ARBA00022833"/>
    </source>
</evidence>
<dbReference type="Proteomes" id="UP000243723">
    <property type="component" value="Unassembled WGS sequence"/>
</dbReference>
<comment type="similarity">
    <text evidence="3">Belongs to the sirtuin family. Class I subfamily.</text>
</comment>
<dbReference type="STRING" id="40998.A0A2P7ZAU2"/>
<evidence type="ECO:0000256" key="12">
    <source>
        <dbReference type="PROSITE-ProRule" id="PRU00236"/>
    </source>
</evidence>
<dbReference type="GO" id="GO:0070403">
    <property type="term" value="F:NAD+ binding"/>
    <property type="evidence" value="ECO:0007669"/>
    <property type="project" value="InterPro"/>
</dbReference>
<dbReference type="InterPro" id="IPR029035">
    <property type="entry name" value="DHS-like_NAD/FAD-binding_dom"/>
</dbReference>
<feature type="binding site" evidence="12">
    <location>
        <position position="293"/>
    </location>
    <ligand>
        <name>Zn(2+)</name>
        <dbReference type="ChEBI" id="CHEBI:29105"/>
    </ligand>
</feature>
<evidence type="ECO:0000256" key="4">
    <source>
        <dbReference type="ARBA" id="ARBA00022491"/>
    </source>
</evidence>
<feature type="active site" description="Proton acceptor" evidence="12">
    <location>
        <position position="285"/>
    </location>
</feature>
<dbReference type="OrthoDB" id="420264at2759"/>
<evidence type="ECO:0000256" key="6">
    <source>
        <dbReference type="ARBA" id="ARBA00022723"/>
    </source>
</evidence>
<comment type="subcellular location">
    <subcellularLocation>
        <location evidence="2">Nucleus</location>
    </subcellularLocation>
</comment>
<evidence type="ECO:0000256" key="5">
    <source>
        <dbReference type="ARBA" id="ARBA00022679"/>
    </source>
</evidence>
<protein>
    <recommendedName>
        <fullName evidence="14">Deacetylase sirtuin-type domain-containing protein</fullName>
    </recommendedName>
</protein>
<dbReference type="InterPro" id="IPR050134">
    <property type="entry name" value="NAD-dep_sirtuin_deacylases"/>
</dbReference>
<dbReference type="GO" id="GO:0005634">
    <property type="term" value="C:nucleus"/>
    <property type="evidence" value="ECO:0007669"/>
    <property type="project" value="UniProtKB-SubCell"/>
</dbReference>
<keyword evidence="11" id="KW-0539">Nucleus</keyword>
<comment type="caution">
    <text evidence="15">The sequence shown here is derived from an EMBL/GenBank/DDBJ whole genome shotgun (WGS) entry which is preliminary data.</text>
</comment>
<dbReference type="SUPFAM" id="SSF52467">
    <property type="entry name" value="DHS-like NAD/FAD-binding domain"/>
    <property type="match status" value="1"/>
</dbReference>
<dbReference type="Gene3D" id="3.40.50.1220">
    <property type="entry name" value="TPP-binding domain"/>
    <property type="match status" value="1"/>
</dbReference>
<proteinExistence type="inferred from homology"/>
<reference evidence="15 16" key="1">
    <citation type="submission" date="2017-05" db="EMBL/GenBank/DDBJ databases">
        <title>Draft genome sequence of Elsinoe australis.</title>
        <authorList>
            <person name="Cheng Q."/>
        </authorList>
    </citation>
    <scope>NUCLEOTIDE SEQUENCE [LARGE SCALE GENOMIC DNA]</scope>
    <source>
        <strain evidence="15 16">NL1</strain>
    </source>
</reference>
<feature type="binding site" evidence="12">
    <location>
        <position position="317"/>
    </location>
    <ligand>
        <name>Zn(2+)</name>
        <dbReference type="ChEBI" id="CHEBI:29105"/>
    </ligand>
</feature>
<evidence type="ECO:0000313" key="16">
    <source>
        <dbReference type="Proteomes" id="UP000243723"/>
    </source>
</evidence>
<keyword evidence="6 12" id="KW-0479">Metal-binding</keyword>
<dbReference type="PANTHER" id="PTHR11085:SF9">
    <property type="entry name" value="NAD-DEPENDENT PROTEIN DEACETYLASE SIRTUIN-1"/>
    <property type="match status" value="1"/>
</dbReference>
<dbReference type="GO" id="GO:0046970">
    <property type="term" value="F:histone H4K16 deacetylase activity, NAD-dependent"/>
    <property type="evidence" value="ECO:0007669"/>
    <property type="project" value="TreeGrafter"/>
</dbReference>
<organism evidence="15 16">
    <name type="scientific">Elsinoe australis</name>
    <dbReference type="NCBI Taxonomy" id="40998"/>
    <lineage>
        <taxon>Eukaryota</taxon>
        <taxon>Fungi</taxon>
        <taxon>Dikarya</taxon>
        <taxon>Ascomycota</taxon>
        <taxon>Pezizomycotina</taxon>
        <taxon>Dothideomycetes</taxon>
        <taxon>Dothideomycetidae</taxon>
        <taxon>Myriangiales</taxon>
        <taxon>Elsinoaceae</taxon>
        <taxon>Elsinoe</taxon>
    </lineage>
</organism>
<dbReference type="AlphaFoldDB" id="A0A2P7ZAU2"/>
<evidence type="ECO:0000256" key="13">
    <source>
        <dbReference type="SAM" id="MobiDB-lite"/>
    </source>
</evidence>
<dbReference type="InterPro" id="IPR026591">
    <property type="entry name" value="Sirtuin_cat_small_dom_sf"/>
</dbReference>
<dbReference type="Gene3D" id="3.30.1600.10">
    <property type="entry name" value="SIR2/SIRT2 'Small Domain"/>
    <property type="match status" value="1"/>
</dbReference>
<evidence type="ECO:0000256" key="9">
    <source>
        <dbReference type="ARBA" id="ARBA00023027"/>
    </source>
</evidence>